<dbReference type="Pfam" id="PF07521">
    <property type="entry name" value="RMMBL"/>
    <property type="match status" value="1"/>
</dbReference>
<feature type="domain" description="Pre-mRNA 3'-end-processing endonuclease polyadenylation factor C-term" evidence="8">
    <location>
        <begin position="614"/>
        <end position="862"/>
    </location>
</feature>
<dbReference type="EMBL" id="VRMN01000003">
    <property type="protein sequence ID" value="KAA8495511.1"/>
    <property type="molecule type" value="Genomic_DNA"/>
</dbReference>
<dbReference type="InterPro" id="IPR011108">
    <property type="entry name" value="RMMBL"/>
</dbReference>
<keyword evidence="5" id="KW-0539">Nucleus</keyword>
<dbReference type="GO" id="GO:0006398">
    <property type="term" value="P:mRNA 3'-end processing by stem-loop binding and cleavage"/>
    <property type="evidence" value="ECO:0007669"/>
    <property type="project" value="TreeGrafter"/>
</dbReference>
<sequence>MVGQRSGPNWTLLRLRAQWLGPLFERVARVVAASERTAGAMAGVQRVDVLRTGLETDVLEVMPLGAGCEVGRSCCIVKFKGKTVLFDCGVHPAYSGLASLPFFDAIEPDQIDLALITHFHLDHCAGLPYLLERTNFNPKARIFMTHPTKAIYKALLSDFVRVSHSGGSTNANAALYNEQDIDRTMDRIETVDYHQEMNIAGIRFWAYNAGHVLGAAMFLIEIAGVRVLYTGDFSRLEDRHLKEAELPPFETDVLIVESTYGTQVHEPRKIRESRFTQKVAQIVRRGGRCLLPVFALGRAQELLLILDEFWEAHPDLQHVPIYYASALAKRCMSVYLTYINMMNDSVRKRYDVSNPFAFKFVSNLKSIEHFSDTGPCVVMASPGMLQSGLSRQLCERWCTDKRNGILLCGYAVDGTLAKHIMTEPASITRQDGKEVPLRCSVDYITFSAHSDFIQTKGFIEALRPSNIILVHGQVDEMGRLRAALEAEFNKQASVTALKNAEAFISAPLSLNAGGDVAQVPMTSTADPLATGEKPQSDPLTTIAMSAVDGALGGLVYIVPAGAKDPLLSSGHPADHPLRDIRIFCPKNTETVPLEFRGEKVGKAISVLPKRKLETGMSVSGMMIRQDFHHTLLKPSDLHRYTNIKVSRIGQRQVVPLTGTWEALKLHLCSLFETVEELDGNDGCRPGLLLANRNIILTCVPEKSQSAVETSQGPSTSAFGPQAHVIIEWRANYATDMIVESVASMCVNGSLQNDKIHRAVGIDKVPVLRTSEKNDSRQVLPSNALGITDADLNQALEITRKMLAQVFGPLLVNEDHDKKSKLVVDFFDVEIDHDSGMVACEDPKVRDRVWMALRRIHSVVYPIPDYYCDCCDCGE</sequence>
<keyword evidence="3" id="KW-0540">Nuclease</keyword>
<reference evidence="10" key="1">
    <citation type="journal article" date="2019" name="Nat. Commun.">
        <title>Expansion of phycobilisome linker gene families in mesophilic red algae.</title>
        <authorList>
            <person name="Lee J."/>
            <person name="Kim D."/>
            <person name="Bhattacharya D."/>
            <person name="Yoon H.S."/>
        </authorList>
    </citation>
    <scope>NUCLEOTIDE SEQUENCE [LARGE SCALE GENOMIC DNA]</scope>
    <source>
        <strain evidence="10">CCMP 1328</strain>
    </source>
</reference>
<dbReference type="Pfam" id="PF10996">
    <property type="entry name" value="Beta-Casp"/>
    <property type="match status" value="1"/>
</dbReference>
<dbReference type="PANTHER" id="PTHR11203">
    <property type="entry name" value="CLEAVAGE AND POLYADENYLATION SPECIFICITY FACTOR FAMILY MEMBER"/>
    <property type="match status" value="1"/>
</dbReference>
<dbReference type="OrthoDB" id="10249535at2759"/>
<keyword evidence="10" id="KW-1185">Reference proteome</keyword>
<protein>
    <submittedName>
        <fullName evidence="9">Cleavage and polyadenylation specificity factor subunit 3</fullName>
    </submittedName>
</protein>
<evidence type="ECO:0000313" key="9">
    <source>
        <dbReference type="EMBL" id="KAA8495511.1"/>
    </source>
</evidence>
<keyword evidence="2" id="KW-0507">mRNA processing</keyword>
<evidence type="ECO:0000259" key="7">
    <source>
        <dbReference type="SMART" id="SM01027"/>
    </source>
</evidence>
<dbReference type="SUPFAM" id="SSF56281">
    <property type="entry name" value="Metallo-hydrolase/oxidoreductase"/>
    <property type="match status" value="1"/>
</dbReference>
<dbReference type="Pfam" id="PF11718">
    <property type="entry name" value="CPSF73-100_C"/>
    <property type="match status" value="1"/>
</dbReference>
<evidence type="ECO:0000313" key="10">
    <source>
        <dbReference type="Proteomes" id="UP000324585"/>
    </source>
</evidence>
<evidence type="ECO:0000256" key="3">
    <source>
        <dbReference type="ARBA" id="ARBA00022722"/>
    </source>
</evidence>
<dbReference type="AlphaFoldDB" id="A0A5J4YVI8"/>
<evidence type="ECO:0000256" key="1">
    <source>
        <dbReference type="ARBA" id="ARBA00004123"/>
    </source>
</evidence>
<comment type="subcellular location">
    <subcellularLocation>
        <location evidence="1">Nucleus</location>
    </subcellularLocation>
</comment>
<evidence type="ECO:0000256" key="5">
    <source>
        <dbReference type="ARBA" id="ARBA00023242"/>
    </source>
</evidence>
<evidence type="ECO:0000259" key="8">
    <source>
        <dbReference type="SMART" id="SM01098"/>
    </source>
</evidence>
<evidence type="ECO:0000256" key="4">
    <source>
        <dbReference type="ARBA" id="ARBA00022801"/>
    </source>
</evidence>
<dbReference type="InterPro" id="IPR050698">
    <property type="entry name" value="MBL"/>
</dbReference>
<comment type="caution">
    <text evidence="9">The sequence shown here is derived from an EMBL/GenBank/DDBJ whole genome shotgun (WGS) entry which is preliminary data.</text>
</comment>
<dbReference type="GO" id="GO:0004534">
    <property type="term" value="F:5'-3' RNA exonuclease activity"/>
    <property type="evidence" value="ECO:0007669"/>
    <property type="project" value="TreeGrafter"/>
</dbReference>
<gene>
    <name evidence="9" type="ORF">FVE85_1666</name>
</gene>
<dbReference type="InterPro" id="IPR022712">
    <property type="entry name" value="Beta_Casp"/>
</dbReference>
<dbReference type="PANTHER" id="PTHR11203:SF11">
    <property type="entry name" value="CLEAVAGE AND POLYADENYLATION SPECIFICITY FACTOR SUBUNIT 3"/>
    <property type="match status" value="1"/>
</dbReference>
<dbReference type="SMART" id="SM01027">
    <property type="entry name" value="Beta-Casp"/>
    <property type="match status" value="1"/>
</dbReference>
<dbReference type="Gene3D" id="3.40.50.10890">
    <property type="match status" value="1"/>
</dbReference>
<dbReference type="Proteomes" id="UP000324585">
    <property type="component" value="Unassembled WGS sequence"/>
</dbReference>
<organism evidence="9 10">
    <name type="scientific">Porphyridium purpureum</name>
    <name type="common">Red alga</name>
    <name type="synonym">Porphyridium cruentum</name>
    <dbReference type="NCBI Taxonomy" id="35688"/>
    <lineage>
        <taxon>Eukaryota</taxon>
        <taxon>Rhodophyta</taxon>
        <taxon>Bangiophyceae</taxon>
        <taxon>Porphyridiales</taxon>
        <taxon>Porphyridiaceae</taxon>
        <taxon>Porphyridium</taxon>
    </lineage>
</organism>
<dbReference type="InterPro" id="IPR021718">
    <property type="entry name" value="CPSF73-100_C"/>
</dbReference>
<evidence type="ECO:0000259" key="6">
    <source>
        <dbReference type="SMART" id="SM00849"/>
    </source>
</evidence>
<evidence type="ECO:0000256" key="2">
    <source>
        <dbReference type="ARBA" id="ARBA00022664"/>
    </source>
</evidence>
<dbReference type="SMART" id="SM01098">
    <property type="entry name" value="CPSF73-100_C"/>
    <property type="match status" value="1"/>
</dbReference>
<dbReference type="GO" id="GO:0005847">
    <property type="term" value="C:mRNA cleavage and polyadenylation specificity factor complex"/>
    <property type="evidence" value="ECO:0007669"/>
    <property type="project" value="TreeGrafter"/>
</dbReference>
<feature type="domain" description="Beta-Casp" evidence="7">
    <location>
        <begin position="299"/>
        <end position="420"/>
    </location>
</feature>
<dbReference type="InterPro" id="IPR036866">
    <property type="entry name" value="RibonucZ/Hydroxyglut_hydro"/>
</dbReference>
<dbReference type="Gene3D" id="3.60.15.10">
    <property type="entry name" value="Ribonuclease Z/Hydroxyacylglutathione hydrolase-like"/>
    <property type="match status" value="1"/>
</dbReference>
<dbReference type="GO" id="GO:0004521">
    <property type="term" value="F:RNA endonuclease activity"/>
    <property type="evidence" value="ECO:0007669"/>
    <property type="project" value="TreeGrafter"/>
</dbReference>
<dbReference type="GO" id="GO:0003723">
    <property type="term" value="F:RNA binding"/>
    <property type="evidence" value="ECO:0007669"/>
    <property type="project" value="TreeGrafter"/>
</dbReference>
<dbReference type="SMART" id="SM00849">
    <property type="entry name" value="Lactamase_B"/>
    <property type="match status" value="1"/>
</dbReference>
<dbReference type="InterPro" id="IPR001279">
    <property type="entry name" value="Metallo-B-lactamas"/>
</dbReference>
<dbReference type="CDD" id="cd16292">
    <property type="entry name" value="CPSF3-like_MBL-fold"/>
    <property type="match status" value="1"/>
</dbReference>
<feature type="domain" description="Metallo-beta-lactamase" evidence="6">
    <location>
        <begin position="71"/>
        <end position="274"/>
    </location>
</feature>
<dbReference type="Pfam" id="PF16661">
    <property type="entry name" value="Lactamase_B_6"/>
    <property type="match status" value="1"/>
</dbReference>
<proteinExistence type="predicted"/>
<dbReference type="FunFam" id="3.40.50.10890:FF:000001">
    <property type="entry name" value="Cleavage and polyadenylation specificity factor subunit 3"/>
    <property type="match status" value="1"/>
</dbReference>
<keyword evidence="4" id="KW-0378">Hydrolase</keyword>
<name>A0A5J4YVI8_PORPP</name>
<accession>A0A5J4YVI8</accession>